<dbReference type="Proteomes" id="UP000025229">
    <property type="component" value="Chromosome"/>
</dbReference>
<keyword evidence="2" id="KW-1185">Reference proteome</keyword>
<evidence type="ECO:0000313" key="1">
    <source>
        <dbReference type="EMBL" id="AHY47078.1"/>
    </source>
</evidence>
<dbReference type="KEGG" id="rrd:RradSPS_1795"/>
<dbReference type="EMBL" id="CP007514">
    <property type="protein sequence ID" value="AHY47078.1"/>
    <property type="molecule type" value="Genomic_DNA"/>
</dbReference>
<dbReference type="AlphaFoldDB" id="A0A023X429"/>
<sequence length="33" mass="3909">MRSGVQRGQNRRSFGELREDTGEGFQIYRVESY</sequence>
<proteinExistence type="predicted"/>
<evidence type="ECO:0000313" key="2">
    <source>
        <dbReference type="Proteomes" id="UP000025229"/>
    </source>
</evidence>
<organism evidence="1 2">
    <name type="scientific">Rubrobacter radiotolerans</name>
    <name type="common">Arthrobacter radiotolerans</name>
    <dbReference type="NCBI Taxonomy" id="42256"/>
    <lineage>
        <taxon>Bacteria</taxon>
        <taxon>Bacillati</taxon>
        <taxon>Actinomycetota</taxon>
        <taxon>Rubrobacteria</taxon>
        <taxon>Rubrobacterales</taxon>
        <taxon>Rubrobacteraceae</taxon>
        <taxon>Rubrobacter</taxon>
    </lineage>
</organism>
<reference evidence="1 2" key="1">
    <citation type="submission" date="2014-03" db="EMBL/GenBank/DDBJ databases">
        <title>Complete genome sequence of the Radio-Resistant Rubrobacter radiotolerans RSPS-4.</title>
        <authorList>
            <person name="Egas C.C."/>
            <person name="Barroso C.C."/>
            <person name="Froufe H.J.C."/>
            <person name="Pacheco J.J."/>
            <person name="Albuquerque L.L."/>
            <person name="da Costa M.M.S."/>
        </authorList>
    </citation>
    <scope>NUCLEOTIDE SEQUENCE [LARGE SCALE GENOMIC DNA]</scope>
    <source>
        <strain evidence="1 2">RSPS-4</strain>
    </source>
</reference>
<protein>
    <submittedName>
        <fullName evidence="1">Uncharacterized protein</fullName>
    </submittedName>
</protein>
<dbReference type="HOGENOM" id="CLU_3383595_0_0_11"/>
<accession>A0A023X429</accession>
<name>A0A023X429_RUBRA</name>
<gene>
    <name evidence="1" type="ORF">RradSPS_1795</name>
</gene>
<dbReference type="STRING" id="42256.RradSPS_1795"/>